<reference evidence="2 3" key="1">
    <citation type="journal article" date="2024" name="Chem. Sci.">
        <title>Discovery of megapolipeptins by genome mining of a Burkholderiales bacteria collection.</title>
        <authorList>
            <person name="Paulo B.S."/>
            <person name="Recchia M.J.J."/>
            <person name="Lee S."/>
            <person name="Fergusson C.H."/>
            <person name="Romanowski S.B."/>
            <person name="Hernandez A."/>
            <person name="Krull N."/>
            <person name="Liu D.Y."/>
            <person name="Cavanagh H."/>
            <person name="Bos A."/>
            <person name="Gray C.A."/>
            <person name="Murphy B.T."/>
            <person name="Linington R.G."/>
            <person name="Eustaquio A.S."/>
        </authorList>
    </citation>
    <scope>NUCLEOTIDE SEQUENCE [LARGE SCALE GENOMIC DNA]</scope>
    <source>
        <strain evidence="2 3">RL17-350-BIC-A</strain>
    </source>
</reference>
<dbReference type="RefSeq" id="WP_408177300.1">
    <property type="nucleotide sequence ID" value="NZ_JAQQEZ010000007.1"/>
</dbReference>
<sequence length="283" mass="30789">MPLELDLACPAASRPRDSGESREVAAERSAGEHAVQPARLAPTIAAAATPAFLSHPLTRNYPYNVAAPSAGELHLWRFRCEWLPVPVQEGDSWLSKSERERARLHPNAALRKRFISARVVVRWIVGNLFDCEPQAVDLQDDGNEKLRARHPRDGRGITIDIAYGGIWIVIGVASATLGLSVVVPSPAAAPDETPEASQRRARYGSLCNALRYAPVDIDVELLFSHSANGAFDLAEHGRWHVLDVPMAGKIRAAVALAQPAMQRLTQVHAFGWPKALAFGQVNA</sequence>
<dbReference type="EMBL" id="JAQQEZ010000007">
    <property type="protein sequence ID" value="MFM0001857.1"/>
    <property type="molecule type" value="Genomic_DNA"/>
</dbReference>
<keyword evidence="3" id="KW-1185">Reference proteome</keyword>
<dbReference type="InterPro" id="IPR037143">
    <property type="entry name" value="4-PPantetheinyl_Trfase_dom_sf"/>
</dbReference>
<evidence type="ECO:0000313" key="3">
    <source>
        <dbReference type="Proteomes" id="UP001629230"/>
    </source>
</evidence>
<dbReference type="SUPFAM" id="SSF56214">
    <property type="entry name" value="4'-phosphopantetheinyl transferase"/>
    <property type="match status" value="1"/>
</dbReference>
<dbReference type="Proteomes" id="UP001629230">
    <property type="component" value="Unassembled WGS sequence"/>
</dbReference>
<comment type="caution">
    <text evidence="2">The sequence shown here is derived from an EMBL/GenBank/DDBJ whole genome shotgun (WGS) entry which is preliminary data.</text>
</comment>
<organism evidence="2 3">
    <name type="scientific">Paraburkholderia dipogonis</name>
    <dbReference type="NCBI Taxonomy" id="1211383"/>
    <lineage>
        <taxon>Bacteria</taxon>
        <taxon>Pseudomonadati</taxon>
        <taxon>Pseudomonadota</taxon>
        <taxon>Betaproteobacteria</taxon>
        <taxon>Burkholderiales</taxon>
        <taxon>Burkholderiaceae</taxon>
        <taxon>Paraburkholderia</taxon>
    </lineage>
</organism>
<dbReference type="Gene3D" id="3.90.470.20">
    <property type="entry name" value="4'-phosphopantetheinyl transferase domain"/>
    <property type="match status" value="1"/>
</dbReference>
<protein>
    <submittedName>
        <fullName evidence="2">Uncharacterized protein</fullName>
    </submittedName>
</protein>
<proteinExistence type="predicted"/>
<gene>
    <name evidence="2" type="ORF">PQR57_12580</name>
</gene>
<feature type="compositionally biased region" description="Basic and acidic residues" evidence="1">
    <location>
        <begin position="14"/>
        <end position="31"/>
    </location>
</feature>
<evidence type="ECO:0000256" key="1">
    <source>
        <dbReference type="SAM" id="MobiDB-lite"/>
    </source>
</evidence>
<feature type="region of interest" description="Disordered" evidence="1">
    <location>
        <begin position="1"/>
        <end position="36"/>
    </location>
</feature>
<accession>A0ABW9AMP1</accession>
<name>A0ABW9AMP1_9BURK</name>
<evidence type="ECO:0000313" key="2">
    <source>
        <dbReference type="EMBL" id="MFM0001857.1"/>
    </source>
</evidence>